<dbReference type="EMBL" id="CM020619">
    <property type="protein sequence ID" value="KAK1863980.1"/>
    <property type="molecule type" value="Genomic_DNA"/>
</dbReference>
<comment type="caution">
    <text evidence="1">The sequence shown here is derived from an EMBL/GenBank/DDBJ whole genome shotgun (WGS) entry which is preliminary data.</text>
</comment>
<keyword evidence="2" id="KW-1185">Reference proteome</keyword>
<protein>
    <submittedName>
        <fullName evidence="1">Uncharacterized protein</fullName>
    </submittedName>
</protein>
<evidence type="ECO:0000313" key="1">
    <source>
        <dbReference type="EMBL" id="KAK1863980.1"/>
    </source>
</evidence>
<reference evidence="1" key="1">
    <citation type="submission" date="2019-11" db="EMBL/GenBank/DDBJ databases">
        <title>Nori genome reveals adaptations in red seaweeds to the harsh intertidal environment.</title>
        <authorList>
            <person name="Wang D."/>
            <person name="Mao Y."/>
        </authorList>
    </citation>
    <scope>NUCLEOTIDE SEQUENCE</scope>
    <source>
        <tissue evidence="1">Gametophyte</tissue>
    </source>
</reference>
<gene>
    <name evidence="1" type="ORF">I4F81_006532</name>
</gene>
<organism evidence="1 2">
    <name type="scientific">Pyropia yezoensis</name>
    <name type="common">Susabi-nori</name>
    <name type="synonym">Porphyra yezoensis</name>
    <dbReference type="NCBI Taxonomy" id="2788"/>
    <lineage>
        <taxon>Eukaryota</taxon>
        <taxon>Rhodophyta</taxon>
        <taxon>Bangiophyceae</taxon>
        <taxon>Bangiales</taxon>
        <taxon>Bangiaceae</taxon>
        <taxon>Pyropia</taxon>
    </lineage>
</organism>
<name>A0ACC3C1H6_PYRYE</name>
<evidence type="ECO:0000313" key="2">
    <source>
        <dbReference type="Proteomes" id="UP000798662"/>
    </source>
</evidence>
<sequence>MKWLCALAHLSFTTPICRLWAPNDGVRSDKQLLWYLVALTEVLLALDPRPAAGAVATAVRHSASATHIAVVGMGSVFGFVPFDEAELSGSAWRVATLHLDVRVAANATELATKSTLALAGRRVRYVESLILVARPGYHHASRHRLLAYWAVTYDILVLALVVVLSRGWVRWYRVAVHAKEKDDCKAAAPVEM</sequence>
<proteinExistence type="predicted"/>
<accession>A0ACC3C1H6</accession>
<dbReference type="Proteomes" id="UP000798662">
    <property type="component" value="Chromosome 2"/>
</dbReference>